<dbReference type="Proteomes" id="UP000006281">
    <property type="component" value="Chromosome"/>
</dbReference>
<reference evidence="2 3" key="1">
    <citation type="journal article" date="2012" name="BMC Genomics">
        <title>Complete genome sequence of Saccharothrix espanaensis DSM 44229T and comparison to the other completely sequenced Pseudonocardiaceae.</title>
        <authorList>
            <person name="Strobel T."/>
            <person name="Al-Dilaimi A."/>
            <person name="Blom J."/>
            <person name="Gessner A."/>
            <person name="Kalinowski J."/>
            <person name="Luzhetska M."/>
            <person name="Puhler A."/>
            <person name="Szczepanowski R."/>
            <person name="Bechthold A."/>
            <person name="Ruckert C."/>
        </authorList>
    </citation>
    <scope>NUCLEOTIDE SEQUENCE [LARGE SCALE GENOMIC DNA]</scope>
    <source>
        <strain evidence="3">ATCC 51144 / DSM 44229 / JCM 9112 / NBRC 15066 / NRRL 15764</strain>
    </source>
</reference>
<gene>
    <name evidence="2" type="ordered locus">BN6_47140</name>
</gene>
<dbReference type="RefSeq" id="WP_015102105.1">
    <property type="nucleotide sequence ID" value="NC_019673.1"/>
</dbReference>
<dbReference type="AlphaFoldDB" id="K0K610"/>
<keyword evidence="3" id="KW-1185">Reference proteome</keyword>
<proteinExistence type="predicted"/>
<feature type="transmembrane region" description="Helical" evidence="1">
    <location>
        <begin position="90"/>
        <end position="111"/>
    </location>
</feature>
<evidence type="ECO:0000313" key="2">
    <source>
        <dbReference type="EMBL" id="CCH31993.1"/>
    </source>
</evidence>
<dbReference type="EMBL" id="HE804045">
    <property type="protein sequence ID" value="CCH31993.1"/>
    <property type="molecule type" value="Genomic_DNA"/>
</dbReference>
<keyword evidence="1" id="KW-0472">Membrane</keyword>
<keyword evidence="1" id="KW-0812">Transmembrane</keyword>
<sequence>MTTTTPHRGDTARGTSLPVVMAAWAVPVFIVGQFAMIGIVPVLVVLIGVLHDRDLRALRPWAVALAVAYAIPLALWAIGPERAPSLSRDLHPAFAALVAVAGVAVAVAYHLGRRRNKAE</sequence>
<name>K0K610_SACES</name>
<dbReference type="HOGENOM" id="CLU_2230823_0_0_11"/>
<evidence type="ECO:0000256" key="1">
    <source>
        <dbReference type="SAM" id="Phobius"/>
    </source>
</evidence>
<dbReference type="STRING" id="1179773.BN6_47140"/>
<accession>K0K610</accession>
<protein>
    <submittedName>
        <fullName evidence="2">Uncharacterized protein</fullName>
    </submittedName>
</protein>
<dbReference type="KEGG" id="sesp:BN6_47140"/>
<feature type="transmembrane region" description="Helical" evidence="1">
    <location>
        <begin position="24"/>
        <end position="49"/>
    </location>
</feature>
<dbReference type="eggNOG" id="ENOG50349BN">
    <property type="taxonomic scope" value="Bacteria"/>
</dbReference>
<evidence type="ECO:0000313" key="3">
    <source>
        <dbReference type="Proteomes" id="UP000006281"/>
    </source>
</evidence>
<feature type="transmembrane region" description="Helical" evidence="1">
    <location>
        <begin position="61"/>
        <end position="78"/>
    </location>
</feature>
<keyword evidence="1" id="KW-1133">Transmembrane helix</keyword>
<dbReference type="PATRIC" id="fig|1179773.3.peg.4723"/>
<organism evidence="2 3">
    <name type="scientific">Saccharothrix espanaensis (strain ATCC 51144 / DSM 44229 / JCM 9112 / NBRC 15066 / NRRL 15764)</name>
    <dbReference type="NCBI Taxonomy" id="1179773"/>
    <lineage>
        <taxon>Bacteria</taxon>
        <taxon>Bacillati</taxon>
        <taxon>Actinomycetota</taxon>
        <taxon>Actinomycetes</taxon>
        <taxon>Pseudonocardiales</taxon>
        <taxon>Pseudonocardiaceae</taxon>
        <taxon>Saccharothrix</taxon>
    </lineage>
</organism>
<dbReference type="BioCyc" id="SESP1179773:BN6_RS22815-MONOMER"/>